<gene>
    <name evidence="2" type="ORF">RD110_00280</name>
</gene>
<keyword evidence="3" id="KW-1185">Reference proteome</keyword>
<dbReference type="RefSeq" id="WP_076195617.1">
    <property type="nucleotide sequence ID" value="NZ_CP019236.1"/>
</dbReference>
<accession>A0A1P8JQ22</accession>
<dbReference type="Proteomes" id="UP000186609">
    <property type="component" value="Chromosome"/>
</dbReference>
<feature type="domain" description="Type VI lipase adapter protein Tla3 C-terminal" evidence="1">
    <location>
        <begin position="325"/>
        <end position="438"/>
    </location>
</feature>
<proteinExistence type="predicted"/>
<dbReference type="AlphaFoldDB" id="A0A1P8JQ22"/>
<protein>
    <recommendedName>
        <fullName evidence="1">Type VI lipase adapter protein Tla3 C-terminal domain-containing protein</fullName>
    </recommendedName>
</protein>
<sequence length="455" mass="49598">MTAQRYRYEPSAAPDILPVALQVFGVGMRIAHHPARDLWALVEAGGGRLIEQPAPPGSLRACQDEAALWRRTTLGDVLRYWPAGDGPRKTFVENYPVPAVLVGPTRWAQAAASAAVNRAYFENLVWSMQSSGLPFHRLSGERSTVSWETGNDNLWTAIFQRFDKAGDLNSLLLWAEDGYAMRAQTGGWQAPPSGAAGAGQPETLQAILSRDRRASDLSDAFVSLLLGRHAAAEWLRELAPHVVDSVEVTQFPDGRSGRGKHGFGGLGRYNDVGHTTYRSPRTYTRTPHVPEPWSQAQMAQYDETPTLAWVYRPAEASYSKVEPQAQRVAALQQALQSALDGPLQGQPPARIMFDPGVGETSQERMLVLRQAVRAVLPAFALHDPRAGYHLGERLGDCGAASAFAGIGLASLAAWETGASAIVINARRDDGATVLVVQPNNPAYRAHFRKRPYEHA</sequence>
<reference evidence="2 3" key="1">
    <citation type="submission" date="2017-01" db="EMBL/GenBank/DDBJ databases">
        <authorList>
            <person name="Mah S.A."/>
            <person name="Swanson W.J."/>
            <person name="Moy G.W."/>
            <person name="Vacquier V.D."/>
        </authorList>
    </citation>
    <scope>NUCLEOTIDE SEQUENCE [LARGE SCALE GENOMIC DNA]</scope>
    <source>
        <strain evidence="2 3">DCY110</strain>
    </source>
</reference>
<evidence type="ECO:0000259" key="1">
    <source>
        <dbReference type="Pfam" id="PF20995"/>
    </source>
</evidence>
<dbReference type="OrthoDB" id="8837296at2"/>
<dbReference type="Pfam" id="PF20995">
    <property type="entry name" value="Tla3_C"/>
    <property type="match status" value="1"/>
</dbReference>
<dbReference type="EMBL" id="CP019236">
    <property type="protein sequence ID" value="APW35843.1"/>
    <property type="molecule type" value="Genomic_DNA"/>
</dbReference>
<dbReference type="KEGG" id="rhy:RD110_00280"/>
<dbReference type="InterPro" id="IPR048303">
    <property type="entry name" value="Tla3_C"/>
</dbReference>
<evidence type="ECO:0000313" key="3">
    <source>
        <dbReference type="Proteomes" id="UP000186609"/>
    </source>
</evidence>
<dbReference type="STRING" id="1842727.RD110_00280"/>
<evidence type="ECO:0000313" key="2">
    <source>
        <dbReference type="EMBL" id="APW35843.1"/>
    </source>
</evidence>
<organism evidence="2 3">
    <name type="scientific">Rhodoferax koreensis</name>
    <dbReference type="NCBI Taxonomy" id="1842727"/>
    <lineage>
        <taxon>Bacteria</taxon>
        <taxon>Pseudomonadati</taxon>
        <taxon>Pseudomonadota</taxon>
        <taxon>Betaproteobacteria</taxon>
        <taxon>Burkholderiales</taxon>
        <taxon>Comamonadaceae</taxon>
        <taxon>Rhodoferax</taxon>
    </lineage>
</organism>
<name>A0A1P8JQ22_9BURK</name>